<proteinExistence type="inferred from homology"/>
<dbReference type="RefSeq" id="WP_015211810.1">
    <property type="nucleotide sequence ID" value="NC_019763.1"/>
</dbReference>
<feature type="domain" description="CusB-like beta-barrel" evidence="6">
    <location>
        <begin position="422"/>
        <end position="495"/>
    </location>
</feature>
<feature type="compositionally biased region" description="Basic and acidic residues" evidence="4">
    <location>
        <begin position="574"/>
        <end position="597"/>
    </location>
</feature>
<dbReference type="GO" id="GO:0022857">
    <property type="term" value="F:transmembrane transporter activity"/>
    <property type="evidence" value="ECO:0007669"/>
    <property type="project" value="InterPro"/>
</dbReference>
<dbReference type="PANTHER" id="PTHR30097">
    <property type="entry name" value="CATION EFFLUX SYSTEM PROTEIN CUSB"/>
    <property type="match status" value="1"/>
</dbReference>
<keyword evidence="3" id="KW-0175">Coiled coil</keyword>
<organism evidence="8 9">
    <name type="scientific">Phormidium nigroviride PCC 7112</name>
    <dbReference type="NCBI Taxonomy" id="179408"/>
    <lineage>
        <taxon>Bacteria</taxon>
        <taxon>Bacillati</taxon>
        <taxon>Cyanobacteriota</taxon>
        <taxon>Cyanophyceae</taxon>
        <taxon>Oscillatoriophycideae</taxon>
        <taxon>Oscillatoriales</taxon>
        <taxon>Oscillatoriaceae</taxon>
        <taxon>Phormidium</taxon>
    </lineage>
</organism>
<protein>
    <submittedName>
        <fullName evidence="8">Efflux transporter, RND family, MFP subunit</fullName>
    </submittedName>
</protein>
<evidence type="ECO:0000256" key="3">
    <source>
        <dbReference type="SAM" id="Coils"/>
    </source>
</evidence>
<evidence type="ECO:0000313" key="8">
    <source>
        <dbReference type="EMBL" id="AFZ10638.1"/>
    </source>
</evidence>
<accession>K9VRC9</accession>
<dbReference type="Gene3D" id="2.40.30.170">
    <property type="match status" value="1"/>
</dbReference>
<evidence type="ECO:0000256" key="2">
    <source>
        <dbReference type="ARBA" id="ARBA00022448"/>
    </source>
</evidence>
<dbReference type="InterPro" id="IPR058649">
    <property type="entry name" value="CzcB_C"/>
</dbReference>
<dbReference type="GO" id="GO:0015679">
    <property type="term" value="P:plasma membrane copper ion transport"/>
    <property type="evidence" value="ECO:0007669"/>
    <property type="project" value="TreeGrafter"/>
</dbReference>
<dbReference type="Gene3D" id="2.40.420.20">
    <property type="match status" value="1"/>
</dbReference>
<dbReference type="AlphaFoldDB" id="K9VRC9"/>
<dbReference type="SUPFAM" id="SSF111369">
    <property type="entry name" value="HlyD-like secretion proteins"/>
    <property type="match status" value="2"/>
</dbReference>
<keyword evidence="5" id="KW-0472">Membrane</keyword>
<evidence type="ECO:0000256" key="4">
    <source>
        <dbReference type="SAM" id="MobiDB-lite"/>
    </source>
</evidence>
<name>K9VRC9_9CYAN</name>
<dbReference type="Pfam" id="PF25975">
    <property type="entry name" value="CzcB_C"/>
    <property type="match status" value="1"/>
</dbReference>
<gene>
    <name evidence="8" type="ORF">Osc7112_6496</name>
</gene>
<evidence type="ECO:0000259" key="7">
    <source>
        <dbReference type="Pfam" id="PF25975"/>
    </source>
</evidence>
<dbReference type="FunFam" id="2.40.30.170:FF:000010">
    <property type="entry name" value="Efflux RND transporter periplasmic adaptor subunit"/>
    <property type="match status" value="1"/>
</dbReference>
<feature type="region of interest" description="Disordered" evidence="4">
    <location>
        <begin position="567"/>
        <end position="597"/>
    </location>
</feature>
<keyword evidence="5" id="KW-0812">Transmembrane</keyword>
<feature type="coiled-coil region" evidence="3">
    <location>
        <begin position="317"/>
        <end position="360"/>
    </location>
</feature>
<dbReference type="InterPro" id="IPR051909">
    <property type="entry name" value="MFP_Cation_Efflux"/>
</dbReference>
<dbReference type="Gene3D" id="2.40.50.100">
    <property type="match status" value="1"/>
</dbReference>
<feature type="coiled-coil region" evidence="3">
    <location>
        <begin position="167"/>
        <end position="257"/>
    </location>
</feature>
<keyword evidence="9" id="KW-1185">Reference proteome</keyword>
<keyword evidence="2" id="KW-0813">Transport</keyword>
<keyword evidence="8" id="KW-0614">Plasmid</keyword>
<keyword evidence="5" id="KW-1133">Transmembrane helix</keyword>
<dbReference type="GO" id="GO:0060003">
    <property type="term" value="P:copper ion export"/>
    <property type="evidence" value="ECO:0007669"/>
    <property type="project" value="TreeGrafter"/>
</dbReference>
<sequence length="680" mass="73510">MKYYVISNPQALSLTATWLFSNSKVLFAMGISNRSFVLLRCASLAIVSLLLTTPTVVLAGAGHDHGGGSEFQGGSQPTGSIEVDAETAKQLEIKVEPAARQRLDIGIKTTGQIETLPNQRVEVTAPLTAKVMELLVQPGAKVTAGQPLAVLSSPELVELRVNSQEKQADARAALQKAQVDLKLAKENLERRQTISNAEIAQAQTQLAAAQAQYNRDRAVVSQRSVLKVAQENYRRQLQISTAQIAQATTELAVAQEQYDKDKLLVEQGALPRRQMLDSQAKLERAKAELARGKGSSEVVQAESEVKRAEVDLPFRELRDSQARVAEVQAQLSRVETRREVLEAEAQLKRAQSDLQVAQARLKLSDATYQTRLQQLGTTANAKGLITVTAPISGTVAERTVSIGQSLQDAGGKLMTIVNDTQVFATANIYEKDLNKLKIGQRVRINVASLPNRIFEGQITRIGSLVEGQTRVVPVQAELNNAGGELKPGMFAELEVLTDLTATAILAIPNSAIVDVNGKKLVYVKNGNAFQSVEVTLGQKSGDLVEVKSGLFEKDLIVTQRAPQLYAQSLRGGSKPKEGGETDGHSEEKKGNSEVKDAKANSLPPLGLIGVVGGGVFGTAAFIAGAFWNRRRTRSRLVGEENVSTDAQPLTYETEVYLNKDLTFSPAAVFVEDEEPVGDRH</sequence>
<dbReference type="EMBL" id="CP003615">
    <property type="protein sequence ID" value="AFZ10638.1"/>
    <property type="molecule type" value="Genomic_DNA"/>
</dbReference>
<dbReference type="KEGG" id="oni:Osc7112_6496"/>
<geneLocation type="plasmid" evidence="8 9">
    <name>pOSC7112.01</name>
</geneLocation>
<dbReference type="NCBIfam" id="TIGR01730">
    <property type="entry name" value="RND_mfp"/>
    <property type="match status" value="1"/>
</dbReference>
<dbReference type="GO" id="GO:0016020">
    <property type="term" value="C:membrane"/>
    <property type="evidence" value="ECO:0007669"/>
    <property type="project" value="InterPro"/>
</dbReference>
<dbReference type="Gene3D" id="1.10.287.470">
    <property type="entry name" value="Helix hairpin bin"/>
    <property type="match status" value="2"/>
</dbReference>
<dbReference type="HOGENOM" id="CLU_018816_13_3_3"/>
<dbReference type="InterPro" id="IPR058792">
    <property type="entry name" value="Beta-barrel_RND_2"/>
</dbReference>
<comment type="similarity">
    <text evidence="1">Belongs to the membrane fusion protein (MFP) (TC 8.A.1) family.</text>
</comment>
<feature type="domain" description="CzcB-like C-terminal circularly permuted SH3-like" evidence="7">
    <location>
        <begin position="505"/>
        <end position="559"/>
    </location>
</feature>
<evidence type="ECO:0000256" key="1">
    <source>
        <dbReference type="ARBA" id="ARBA00009477"/>
    </source>
</evidence>
<reference evidence="8 9" key="1">
    <citation type="submission" date="2012-05" db="EMBL/GenBank/DDBJ databases">
        <title>Finished plasmid 1 of genome of Oscillatoria sp. PCC 7112.</title>
        <authorList>
            <consortium name="US DOE Joint Genome Institute"/>
            <person name="Gugger M."/>
            <person name="Coursin T."/>
            <person name="Rippka R."/>
            <person name="Tandeau De Marsac N."/>
            <person name="Huntemann M."/>
            <person name="Wei C.-L."/>
            <person name="Han J."/>
            <person name="Detter J.C."/>
            <person name="Han C."/>
            <person name="Tapia R."/>
            <person name="Davenport K."/>
            <person name="Daligault H."/>
            <person name="Erkkila T."/>
            <person name="Gu W."/>
            <person name="Munk A.C.C."/>
            <person name="Teshima H."/>
            <person name="Xu Y."/>
            <person name="Chain P."/>
            <person name="Chen A."/>
            <person name="Krypides N."/>
            <person name="Mavromatis K."/>
            <person name="Markowitz V."/>
            <person name="Szeto E."/>
            <person name="Ivanova N."/>
            <person name="Mikhailova N."/>
            <person name="Ovchinnikova G."/>
            <person name="Pagani I."/>
            <person name="Pati A."/>
            <person name="Goodwin L."/>
            <person name="Peters L."/>
            <person name="Pitluck S."/>
            <person name="Woyke T."/>
            <person name="Kerfeld C."/>
        </authorList>
    </citation>
    <scope>NUCLEOTIDE SEQUENCE [LARGE SCALE GENOMIC DNA]</scope>
    <source>
        <strain evidence="8 9">PCC 7112</strain>
        <plasmid evidence="8 9">pOSC7112.01</plasmid>
    </source>
</reference>
<dbReference type="Proteomes" id="UP000010478">
    <property type="component" value="Plasmid pOSC7112.01"/>
</dbReference>
<dbReference type="Pfam" id="PF25954">
    <property type="entry name" value="Beta-barrel_RND_2"/>
    <property type="match status" value="1"/>
</dbReference>
<dbReference type="GO" id="GO:0030313">
    <property type="term" value="C:cell envelope"/>
    <property type="evidence" value="ECO:0007669"/>
    <property type="project" value="TreeGrafter"/>
</dbReference>
<dbReference type="InterPro" id="IPR006143">
    <property type="entry name" value="RND_pump_MFP"/>
</dbReference>
<feature type="transmembrane region" description="Helical" evidence="5">
    <location>
        <begin position="605"/>
        <end position="627"/>
    </location>
</feature>
<dbReference type="PANTHER" id="PTHR30097:SF4">
    <property type="entry name" value="SLR6042 PROTEIN"/>
    <property type="match status" value="1"/>
</dbReference>
<evidence type="ECO:0000313" key="9">
    <source>
        <dbReference type="Proteomes" id="UP000010478"/>
    </source>
</evidence>
<evidence type="ECO:0000259" key="6">
    <source>
        <dbReference type="Pfam" id="PF25954"/>
    </source>
</evidence>
<evidence type="ECO:0000256" key="5">
    <source>
        <dbReference type="SAM" id="Phobius"/>
    </source>
</evidence>